<gene>
    <name evidence="2" type="ORF">SAMN04487970_102064</name>
</gene>
<proteinExistence type="predicted"/>
<evidence type="ECO:0000313" key="2">
    <source>
        <dbReference type="EMBL" id="SCW61343.1"/>
    </source>
</evidence>
<dbReference type="Proteomes" id="UP000198601">
    <property type="component" value="Unassembled WGS sequence"/>
</dbReference>
<dbReference type="AlphaFoldDB" id="A0A1G4RWK5"/>
<accession>A0A1G4RWK5</accession>
<feature type="transmembrane region" description="Helical" evidence="1">
    <location>
        <begin position="15"/>
        <end position="36"/>
    </location>
</feature>
<keyword evidence="1" id="KW-0812">Transmembrane</keyword>
<evidence type="ECO:0000313" key="3">
    <source>
        <dbReference type="Proteomes" id="UP000198601"/>
    </source>
</evidence>
<name>A0A1G4RWK5_9BACL</name>
<evidence type="ECO:0000256" key="1">
    <source>
        <dbReference type="SAM" id="Phobius"/>
    </source>
</evidence>
<keyword evidence="3" id="KW-1185">Reference proteome</keyword>
<protein>
    <submittedName>
        <fullName evidence="2">Uncharacterized protein</fullName>
    </submittedName>
</protein>
<keyword evidence="1" id="KW-1133">Transmembrane helix</keyword>
<dbReference type="EMBL" id="FMTT01000020">
    <property type="protein sequence ID" value="SCW61343.1"/>
    <property type="molecule type" value="Genomic_DNA"/>
</dbReference>
<organism evidence="2 3">
    <name type="scientific">Paenibacillus tianmuensis</name>
    <dbReference type="NCBI Taxonomy" id="624147"/>
    <lineage>
        <taxon>Bacteria</taxon>
        <taxon>Bacillati</taxon>
        <taxon>Bacillota</taxon>
        <taxon>Bacilli</taxon>
        <taxon>Bacillales</taxon>
        <taxon>Paenibacillaceae</taxon>
        <taxon>Paenibacillus</taxon>
    </lineage>
</organism>
<sequence>MANLKTNEPKQRNSGLLLVAILFFVILCSPLFYFMYHLMIGNEAMFIYNPYK</sequence>
<keyword evidence="1" id="KW-0472">Membrane</keyword>
<reference evidence="3" key="1">
    <citation type="submission" date="2016-10" db="EMBL/GenBank/DDBJ databases">
        <authorList>
            <person name="Varghese N."/>
            <person name="Submissions S."/>
        </authorList>
    </citation>
    <scope>NUCLEOTIDE SEQUENCE [LARGE SCALE GENOMIC DNA]</scope>
    <source>
        <strain evidence="3">CGMCC 1.8946</strain>
    </source>
</reference>